<sequence length="75" mass="8429">MVTVRREPPINDNDTAWLYPTEDAQTTIGLMPPAIFFMVMHMSVVMTLAIVGNLFLIVVILRGNQTARRKTSPVQ</sequence>
<organism evidence="2 3">
    <name type="scientific">Plectus sambesii</name>
    <dbReference type="NCBI Taxonomy" id="2011161"/>
    <lineage>
        <taxon>Eukaryota</taxon>
        <taxon>Metazoa</taxon>
        <taxon>Ecdysozoa</taxon>
        <taxon>Nematoda</taxon>
        <taxon>Chromadorea</taxon>
        <taxon>Plectida</taxon>
        <taxon>Plectina</taxon>
        <taxon>Plectoidea</taxon>
        <taxon>Plectidae</taxon>
        <taxon>Plectus</taxon>
    </lineage>
</organism>
<evidence type="ECO:0000256" key="1">
    <source>
        <dbReference type="SAM" id="Phobius"/>
    </source>
</evidence>
<proteinExistence type="predicted"/>
<protein>
    <submittedName>
        <fullName evidence="3">G-protein coupled receptors family 1 profile domain-containing protein</fullName>
    </submittedName>
</protein>
<keyword evidence="1" id="KW-0812">Transmembrane</keyword>
<dbReference type="AlphaFoldDB" id="A0A914VGX1"/>
<evidence type="ECO:0000313" key="3">
    <source>
        <dbReference type="WBParaSite" id="PSAMB.scaffold19710size792.g37936.t1"/>
    </source>
</evidence>
<evidence type="ECO:0000313" key="2">
    <source>
        <dbReference type="Proteomes" id="UP000887566"/>
    </source>
</evidence>
<dbReference type="WBParaSite" id="PSAMB.scaffold19710size792.g37936.t1">
    <property type="protein sequence ID" value="PSAMB.scaffold19710size792.g37936.t1"/>
    <property type="gene ID" value="PSAMB.scaffold19710size792.g37936"/>
</dbReference>
<name>A0A914VGX1_9BILA</name>
<keyword evidence="1" id="KW-0472">Membrane</keyword>
<reference evidence="3" key="1">
    <citation type="submission" date="2022-11" db="UniProtKB">
        <authorList>
            <consortium name="WormBaseParasite"/>
        </authorList>
    </citation>
    <scope>IDENTIFICATION</scope>
</reference>
<dbReference type="Proteomes" id="UP000887566">
    <property type="component" value="Unplaced"/>
</dbReference>
<accession>A0A914VGX1</accession>
<keyword evidence="1" id="KW-1133">Transmembrane helix</keyword>
<keyword evidence="2" id="KW-1185">Reference proteome</keyword>
<feature type="transmembrane region" description="Helical" evidence="1">
    <location>
        <begin position="35"/>
        <end position="61"/>
    </location>
</feature>